<dbReference type="EMBL" id="PTJD01000007">
    <property type="protein sequence ID" value="PPK94548.1"/>
    <property type="molecule type" value="Genomic_DNA"/>
</dbReference>
<keyword evidence="2" id="KW-1133">Transmembrane helix</keyword>
<feature type="region of interest" description="Disordered" evidence="1">
    <location>
        <begin position="66"/>
        <end position="86"/>
    </location>
</feature>
<evidence type="ECO:0000256" key="2">
    <source>
        <dbReference type="SAM" id="Phobius"/>
    </source>
</evidence>
<dbReference type="RefSeq" id="WP_104432877.1">
    <property type="nucleotide sequence ID" value="NZ_PTJD01000007.1"/>
</dbReference>
<sequence>MTELLLPATTLIAVLGATYFFCLRPMRRGRCAMAMAAGAGRSCNEIDSVDRDLAQARERLAQLRVTAARPSSHTAARVSGSRPEGP</sequence>
<dbReference type="Proteomes" id="UP000239485">
    <property type="component" value="Unassembled WGS sequence"/>
</dbReference>
<evidence type="ECO:0000313" key="4">
    <source>
        <dbReference type="Proteomes" id="UP000239485"/>
    </source>
</evidence>
<dbReference type="AlphaFoldDB" id="A0A2S6IK21"/>
<keyword evidence="2" id="KW-0812">Transmembrane</keyword>
<organism evidence="3 4">
    <name type="scientific">Kineococcus xinjiangensis</name>
    <dbReference type="NCBI Taxonomy" id="512762"/>
    <lineage>
        <taxon>Bacteria</taxon>
        <taxon>Bacillati</taxon>
        <taxon>Actinomycetota</taxon>
        <taxon>Actinomycetes</taxon>
        <taxon>Kineosporiales</taxon>
        <taxon>Kineosporiaceae</taxon>
        <taxon>Kineococcus</taxon>
    </lineage>
</organism>
<protein>
    <submittedName>
        <fullName evidence="3">Uncharacterized protein</fullName>
    </submittedName>
</protein>
<keyword evidence="2" id="KW-0472">Membrane</keyword>
<name>A0A2S6IK21_9ACTN</name>
<gene>
    <name evidence="3" type="ORF">CLV92_10751</name>
</gene>
<comment type="caution">
    <text evidence="3">The sequence shown here is derived from an EMBL/GenBank/DDBJ whole genome shotgun (WGS) entry which is preliminary data.</text>
</comment>
<evidence type="ECO:0000256" key="1">
    <source>
        <dbReference type="SAM" id="MobiDB-lite"/>
    </source>
</evidence>
<proteinExistence type="predicted"/>
<feature type="transmembrane region" description="Helical" evidence="2">
    <location>
        <begin position="6"/>
        <end position="23"/>
    </location>
</feature>
<keyword evidence="4" id="KW-1185">Reference proteome</keyword>
<evidence type="ECO:0000313" key="3">
    <source>
        <dbReference type="EMBL" id="PPK94548.1"/>
    </source>
</evidence>
<accession>A0A2S6IK21</accession>
<reference evidence="3 4" key="1">
    <citation type="submission" date="2018-02" db="EMBL/GenBank/DDBJ databases">
        <title>Genomic Encyclopedia of Archaeal and Bacterial Type Strains, Phase II (KMG-II): from individual species to whole genera.</title>
        <authorList>
            <person name="Goeker M."/>
        </authorList>
    </citation>
    <scope>NUCLEOTIDE SEQUENCE [LARGE SCALE GENOMIC DNA]</scope>
    <source>
        <strain evidence="3 4">DSM 22857</strain>
    </source>
</reference>